<dbReference type="Pfam" id="PF02518">
    <property type="entry name" value="HATPase_c"/>
    <property type="match status" value="1"/>
</dbReference>
<evidence type="ECO:0000256" key="13">
    <source>
        <dbReference type="ARBA" id="ARBA00023136"/>
    </source>
</evidence>
<keyword evidence="9" id="KW-0418">Kinase</keyword>
<gene>
    <name evidence="18" type="ORF">D4741_04995</name>
</gene>
<dbReference type="SMART" id="SM00388">
    <property type="entry name" value="HisKA"/>
    <property type="match status" value="1"/>
</dbReference>
<feature type="transmembrane region" description="Helical" evidence="15">
    <location>
        <begin position="7"/>
        <end position="28"/>
    </location>
</feature>
<evidence type="ECO:0000256" key="8">
    <source>
        <dbReference type="ARBA" id="ARBA00022741"/>
    </source>
</evidence>
<evidence type="ECO:0000256" key="3">
    <source>
        <dbReference type="ARBA" id="ARBA00012438"/>
    </source>
</evidence>
<evidence type="ECO:0000313" key="19">
    <source>
        <dbReference type="Proteomes" id="UP000265938"/>
    </source>
</evidence>
<dbReference type="Proteomes" id="UP000265938">
    <property type="component" value="Unassembled WGS sequence"/>
</dbReference>
<dbReference type="AlphaFoldDB" id="A0A3A3ETL6"/>
<keyword evidence="13 15" id="KW-0472">Membrane</keyword>
<dbReference type="FunFam" id="3.30.565.10:FF:000006">
    <property type="entry name" value="Sensor histidine kinase WalK"/>
    <property type="match status" value="1"/>
</dbReference>
<dbReference type="PRINTS" id="PR00344">
    <property type="entry name" value="BCTRLSENSOR"/>
</dbReference>
<dbReference type="PANTHER" id="PTHR45528:SF1">
    <property type="entry name" value="SENSOR HISTIDINE KINASE CPXA"/>
    <property type="match status" value="1"/>
</dbReference>
<comment type="caution">
    <text evidence="18">The sequence shown here is derived from an EMBL/GenBank/DDBJ whole genome shotgun (WGS) entry which is preliminary data.</text>
</comment>
<dbReference type="GO" id="GO:0005886">
    <property type="term" value="C:plasma membrane"/>
    <property type="evidence" value="ECO:0007669"/>
    <property type="project" value="UniProtKB-SubCell"/>
</dbReference>
<keyword evidence="11 15" id="KW-1133">Transmembrane helix</keyword>
<evidence type="ECO:0000256" key="11">
    <source>
        <dbReference type="ARBA" id="ARBA00022989"/>
    </source>
</evidence>
<dbReference type="GO" id="GO:0005524">
    <property type="term" value="F:ATP binding"/>
    <property type="evidence" value="ECO:0007669"/>
    <property type="project" value="UniProtKB-KW"/>
</dbReference>
<dbReference type="Pfam" id="PF00512">
    <property type="entry name" value="HisKA"/>
    <property type="match status" value="1"/>
</dbReference>
<dbReference type="SMART" id="SM00304">
    <property type="entry name" value="HAMP"/>
    <property type="match status" value="1"/>
</dbReference>
<organism evidence="18 19">
    <name type="scientific">Pseudoalteromonas gelatinilytica</name>
    <dbReference type="NCBI Taxonomy" id="1703256"/>
    <lineage>
        <taxon>Bacteria</taxon>
        <taxon>Pseudomonadati</taxon>
        <taxon>Pseudomonadota</taxon>
        <taxon>Gammaproteobacteria</taxon>
        <taxon>Alteromonadales</taxon>
        <taxon>Pseudoalteromonadaceae</taxon>
        <taxon>Pseudoalteromonas</taxon>
    </lineage>
</organism>
<dbReference type="InterPro" id="IPR036890">
    <property type="entry name" value="HATPase_C_sf"/>
</dbReference>
<accession>A0A3A3ETL6</accession>
<evidence type="ECO:0000259" key="17">
    <source>
        <dbReference type="PROSITE" id="PS50885"/>
    </source>
</evidence>
<dbReference type="InterPro" id="IPR003660">
    <property type="entry name" value="HAMP_dom"/>
</dbReference>
<feature type="compositionally biased region" description="Basic and acidic residues" evidence="14">
    <location>
        <begin position="148"/>
        <end position="157"/>
    </location>
</feature>
<evidence type="ECO:0000259" key="16">
    <source>
        <dbReference type="PROSITE" id="PS50109"/>
    </source>
</evidence>
<dbReference type="PROSITE" id="PS50885">
    <property type="entry name" value="HAMP"/>
    <property type="match status" value="1"/>
</dbReference>
<dbReference type="Gene3D" id="6.10.340.10">
    <property type="match status" value="1"/>
</dbReference>
<evidence type="ECO:0000256" key="10">
    <source>
        <dbReference type="ARBA" id="ARBA00022840"/>
    </source>
</evidence>
<feature type="domain" description="HAMP" evidence="17">
    <location>
        <begin position="249"/>
        <end position="301"/>
    </location>
</feature>
<dbReference type="InterPro" id="IPR050398">
    <property type="entry name" value="HssS/ArlS-like"/>
</dbReference>
<sequence length="526" mass="59363">MKLIHKLLITNLIITLLLVLTMFGLNAITNKRMLNNVFEDIDNEAFNRIATEISQQYQQTGSIGMFIDSKALWYELINRNFHSSRLLFSPNNPKPREPGPFTQDGPPEKHMQNEAMPPPDDFGVPPSFDQPPEFDPSTEFNEPANYADMREPPPRKKPMADDFIPFEKRLSLLDAKGEILIAGNTETEVVNEQEITHNGDVVAVLQLHANRNHVSALTQHYLNTQINISLWTAGIGLLIALLFSYLLARHFTNPISQLKKGAKALAEREFETQITVNSSDEFATLADDFNRIATELRRFGSQQSQWIMDISHELRTPLTILEGELEAINDGIIEPNQKAISSLQEEVALLSRLVNDLHKVSSLDRHSFNYHMEAIDFNALVALQAHKYAFKFQSKNITLNATLPEQTVMVLADQNRITQVLQNILENNLRYTDEQQKVWLDLTVSNHHVFLSIEDSGPGVPDEALEKLFDRLYRTDSSRNRKTGGFGLGLAICQTIVEAHQGKINATKSRLGGLCITLKLPLAEAH</sequence>
<dbReference type="SUPFAM" id="SSF55874">
    <property type="entry name" value="ATPase domain of HSP90 chaperone/DNA topoisomerase II/histidine kinase"/>
    <property type="match status" value="1"/>
</dbReference>
<evidence type="ECO:0000256" key="14">
    <source>
        <dbReference type="SAM" id="MobiDB-lite"/>
    </source>
</evidence>
<dbReference type="CDD" id="cd00082">
    <property type="entry name" value="HisKA"/>
    <property type="match status" value="1"/>
</dbReference>
<dbReference type="InterPro" id="IPR003661">
    <property type="entry name" value="HisK_dim/P_dom"/>
</dbReference>
<evidence type="ECO:0000256" key="12">
    <source>
        <dbReference type="ARBA" id="ARBA00023012"/>
    </source>
</evidence>
<dbReference type="CDD" id="cd06225">
    <property type="entry name" value="HAMP"/>
    <property type="match status" value="1"/>
</dbReference>
<dbReference type="InterPro" id="IPR036097">
    <property type="entry name" value="HisK_dim/P_sf"/>
</dbReference>
<feature type="domain" description="Histidine kinase" evidence="16">
    <location>
        <begin position="309"/>
        <end position="524"/>
    </location>
</feature>
<keyword evidence="4" id="KW-1003">Cell membrane</keyword>
<feature type="region of interest" description="Disordered" evidence="14">
    <location>
        <begin position="88"/>
        <end position="157"/>
    </location>
</feature>
<evidence type="ECO:0000256" key="6">
    <source>
        <dbReference type="ARBA" id="ARBA00022679"/>
    </source>
</evidence>
<comment type="subcellular location">
    <subcellularLocation>
        <location evidence="2">Cell membrane</location>
        <topology evidence="2">Multi-pass membrane protein</topology>
    </subcellularLocation>
</comment>
<dbReference type="GO" id="GO:0000155">
    <property type="term" value="F:phosphorelay sensor kinase activity"/>
    <property type="evidence" value="ECO:0007669"/>
    <property type="project" value="InterPro"/>
</dbReference>
<evidence type="ECO:0000256" key="1">
    <source>
        <dbReference type="ARBA" id="ARBA00000085"/>
    </source>
</evidence>
<dbReference type="Gene3D" id="1.10.287.130">
    <property type="match status" value="1"/>
</dbReference>
<evidence type="ECO:0000256" key="15">
    <source>
        <dbReference type="SAM" id="Phobius"/>
    </source>
</evidence>
<keyword evidence="7 15" id="KW-0812">Transmembrane</keyword>
<keyword evidence="10" id="KW-0067">ATP-binding</keyword>
<evidence type="ECO:0000256" key="4">
    <source>
        <dbReference type="ARBA" id="ARBA00022475"/>
    </source>
</evidence>
<dbReference type="PANTHER" id="PTHR45528">
    <property type="entry name" value="SENSOR HISTIDINE KINASE CPXA"/>
    <property type="match status" value="1"/>
</dbReference>
<dbReference type="InterPro" id="IPR004358">
    <property type="entry name" value="Sig_transdc_His_kin-like_C"/>
</dbReference>
<protein>
    <recommendedName>
        <fullName evidence="3">histidine kinase</fullName>
        <ecNumber evidence="3">2.7.13.3</ecNumber>
    </recommendedName>
</protein>
<evidence type="ECO:0000256" key="7">
    <source>
        <dbReference type="ARBA" id="ARBA00022692"/>
    </source>
</evidence>
<keyword evidence="8" id="KW-0547">Nucleotide-binding</keyword>
<dbReference type="PROSITE" id="PS50109">
    <property type="entry name" value="HIS_KIN"/>
    <property type="match status" value="1"/>
</dbReference>
<evidence type="ECO:0000256" key="2">
    <source>
        <dbReference type="ARBA" id="ARBA00004651"/>
    </source>
</evidence>
<dbReference type="SUPFAM" id="SSF158472">
    <property type="entry name" value="HAMP domain-like"/>
    <property type="match status" value="1"/>
</dbReference>
<name>A0A3A3ETL6_9GAMM</name>
<dbReference type="InterPro" id="IPR005467">
    <property type="entry name" value="His_kinase_dom"/>
</dbReference>
<comment type="catalytic activity">
    <reaction evidence="1">
        <text>ATP + protein L-histidine = ADP + protein N-phospho-L-histidine.</text>
        <dbReference type="EC" id="2.7.13.3"/>
    </reaction>
</comment>
<dbReference type="SUPFAM" id="SSF47384">
    <property type="entry name" value="Homodimeric domain of signal transducing histidine kinase"/>
    <property type="match status" value="1"/>
</dbReference>
<proteinExistence type="predicted"/>
<evidence type="ECO:0000256" key="9">
    <source>
        <dbReference type="ARBA" id="ARBA00022777"/>
    </source>
</evidence>
<keyword evidence="6" id="KW-0808">Transferase</keyword>
<dbReference type="Gene3D" id="3.30.565.10">
    <property type="entry name" value="Histidine kinase-like ATPase, C-terminal domain"/>
    <property type="match status" value="1"/>
</dbReference>
<dbReference type="EC" id="2.7.13.3" evidence="3"/>
<keyword evidence="5" id="KW-0597">Phosphoprotein</keyword>
<reference evidence="18 19" key="1">
    <citation type="submission" date="2018-09" db="EMBL/GenBank/DDBJ databases">
        <title>Identification of marine bacteria producing industrial enzymes.</title>
        <authorList>
            <person name="Cheng T.H."/>
            <person name="Saidin J."/>
            <person name="Muhd D.D."/>
            <person name="Isa M.N.M."/>
            <person name="Bakar M.F.A."/>
            <person name="Ismail N."/>
        </authorList>
    </citation>
    <scope>NUCLEOTIDE SEQUENCE [LARGE SCALE GENOMIC DNA]</scope>
    <source>
        <strain evidence="18 19">MNAD 1.6</strain>
    </source>
</reference>
<dbReference type="EMBL" id="QYSE01000001">
    <property type="protein sequence ID" value="RJF37431.1"/>
    <property type="molecule type" value="Genomic_DNA"/>
</dbReference>
<dbReference type="InterPro" id="IPR003594">
    <property type="entry name" value="HATPase_dom"/>
</dbReference>
<keyword evidence="12" id="KW-0902">Two-component regulatory system</keyword>
<dbReference type="SMART" id="SM00387">
    <property type="entry name" value="HATPase_c"/>
    <property type="match status" value="1"/>
</dbReference>
<dbReference type="Pfam" id="PF00672">
    <property type="entry name" value="HAMP"/>
    <property type="match status" value="1"/>
</dbReference>
<evidence type="ECO:0000313" key="18">
    <source>
        <dbReference type="EMBL" id="RJF37431.1"/>
    </source>
</evidence>
<evidence type="ECO:0000256" key="5">
    <source>
        <dbReference type="ARBA" id="ARBA00022553"/>
    </source>
</evidence>